<dbReference type="InterPro" id="IPR057683">
    <property type="entry name" value="DUF7923"/>
</dbReference>
<organism evidence="4 5">
    <name type="scientific">Rhinocladiella mackenziei CBS 650.93</name>
    <dbReference type="NCBI Taxonomy" id="1442369"/>
    <lineage>
        <taxon>Eukaryota</taxon>
        <taxon>Fungi</taxon>
        <taxon>Dikarya</taxon>
        <taxon>Ascomycota</taxon>
        <taxon>Pezizomycotina</taxon>
        <taxon>Eurotiomycetes</taxon>
        <taxon>Chaetothyriomycetidae</taxon>
        <taxon>Chaetothyriales</taxon>
        <taxon>Herpotrichiellaceae</taxon>
        <taxon>Rhinocladiella</taxon>
    </lineage>
</organism>
<dbReference type="EMBL" id="KN847477">
    <property type="protein sequence ID" value="KIX06198.1"/>
    <property type="molecule type" value="Genomic_DNA"/>
</dbReference>
<dbReference type="PANTHER" id="PTHR37543">
    <property type="entry name" value="CCCH ZINC FINGER DNA BINDING PROTEIN (AFU_ORTHOLOGUE AFUA_5G12760)"/>
    <property type="match status" value="1"/>
</dbReference>
<dbReference type="PANTHER" id="PTHR37543:SF1">
    <property type="entry name" value="CCCH ZINC FINGER DNA BINDING PROTEIN (AFU_ORTHOLOGUE AFUA_5G12760)"/>
    <property type="match status" value="1"/>
</dbReference>
<dbReference type="AlphaFoldDB" id="A0A0D2H713"/>
<dbReference type="Proteomes" id="UP000053617">
    <property type="component" value="Unassembled WGS sequence"/>
</dbReference>
<dbReference type="OrthoDB" id="2270193at2759"/>
<dbReference type="Pfam" id="PF25540">
    <property type="entry name" value="DUF7923"/>
    <property type="match status" value="1"/>
</dbReference>
<dbReference type="HOGENOM" id="CLU_031811_0_0_1"/>
<dbReference type="VEuPathDB" id="FungiDB:Z518_04172"/>
<evidence type="ECO:0000256" key="1">
    <source>
        <dbReference type="SAM" id="MobiDB-lite"/>
    </source>
</evidence>
<evidence type="ECO:0000313" key="5">
    <source>
        <dbReference type="Proteomes" id="UP000053617"/>
    </source>
</evidence>
<gene>
    <name evidence="4" type="ORF">Z518_04172</name>
</gene>
<dbReference type="GeneID" id="25292243"/>
<feature type="region of interest" description="Disordered" evidence="1">
    <location>
        <begin position="234"/>
        <end position="293"/>
    </location>
</feature>
<feature type="compositionally biased region" description="Polar residues" evidence="1">
    <location>
        <begin position="241"/>
        <end position="266"/>
    </location>
</feature>
<name>A0A0D2H713_9EURO</name>
<protein>
    <recommendedName>
        <fullName evidence="6">C3H1-type domain-containing protein</fullName>
    </recommendedName>
</protein>
<accession>A0A0D2H713</accession>
<evidence type="ECO:0000313" key="4">
    <source>
        <dbReference type="EMBL" id="KIX06198.1"/>
    </source>
</evidence>
<proteinExistence type="predicted"/>
<evidence type="ECO:0000259" key="2">
    <source>
        <dbReference type="Pfam" id="PF25540"/>
    </source>
</evidence>
<dbReference type="STRING" id="1442369.A0A0D2H713"/>
<sequence>MEKVIDEKRKIQEQLEISQYLCKKQVEDLKTAWQEVHSLQKSMNCDPFVLVLIDADITMFSDNYVQRGSAGGHDAARDLRKAIYEYFKTKDGFLLDTKIVIHMFANMAGLSKTYQESKILSDPMFLRQFLQGFNKEHALCHFIDAGDDKEAADKEMELFYNNAHCKHIMFAGSGDNSYAGFLRQYTLTDQICSRVVLVESVPFASKLEDLAAKFEKTRLQGLFRETKIETRRGSFREDATACSQKSSPPTSYASTVRQTGQSQAEVSPTLPKDLTTGNSQERKEGKKIFQNSLGQRVDQPVKADRAIVTSLKPKKLCNRHFLTRCNYAQCLHSHEGRLTPAQIEALRFIARLSPCQTLYCEDPDCVAGHRCMQGTRCDRRGSSCWFSEEMHNVDVNVTGFITV</sequence>
<dbReference type="RefSeq" id="XP_013273334.1">
    <property type="nucleotide sequence ID" value="XM_013417880.1"/>
</dbReference>
<dbReference type="InterPro" id="IPR057654">
    <property type="entry name" value="Znf-CCCH_tandem"/>
</dbReference>
<feature type="domain" description="DUF7923" evidence="2">
    <location>
        <begin position="44"/>
        <end position="223"/>
    </location>
</feature>
<reference evidence="4 5" key="1">
    <citation type="submission" date="2015-01" db="EMBL/GenBank/DDBJ databases">
        <title>The Genome Sequence of Rhinocladiella mackenzie CBS 650.93.</title>
        <authorList>
            <consortium name="The Broad Institute Genomics Platform"/>
            <person name="Cuomo C."/>
            <person name="de Hoog S."/>
            <person name="Gorbushina A."/>
            <person name="Stielow B."/>
            <person name="Teixiera M."/>
            <person name="Abouelleil A."/>
            <person name="Chapman S.B."/>
            <person name="Priest M."/>
            <person name="Young S.K."/>
            <person name="Wortman J."/>
            <person name="Nusbaum C."/>
            <person name="Birren B."/>
        </authorList>
    </citation>
    <scope>NUCLEOTIDE SEQUENCE [LARGE SCALE GENOMIC DNA]</scope>
    <source>
        <strain evidence="4 5">CBS 650.93</strain>
    </source>
</reference>
<keyword evidence="5" id="KW-1185">Reference proteome</keyword>
<dbReference type="Pfam" id="PF25543">
    <property type="entry name" value="zf-CCCH_tandem"/>
    <property type="match status" value="1"/>
</dbReference>
<feature type="domain" description="Tandem CCCH zinc finger" evidence="3">
    <location>
        <begin position="345"/>
        <end position="395"/>
    </location>
</feature>
<evidence type="ECO:0008006" key="6">
    <source>
        <dbReference type="Google" id="ProtNLM"/>
    </source>
</evidence>
<evidence type="ECO:0000259" key="3">
    <source>
        <dbReference type="Pfam" id="PF25543"/>
    </source>
</evidence>